<dbReference type="GO" id="GO:0005737">
    <property type="term" value="C:cytoplasm"/>
    <property type="evidence" value="ECO:0007669"/>
    <property type="project" value="UniProtKB-SubCell"/>
</dbReference>
<evidence type="ECO:0000256" key="7">
    <source>
        <dbReference type="PROSITE-ProRule" id="PRU00176"/>
    </source>
</evidence>
<evidence type="ECO:0000256" key="3">
    <source>
        <dbReference type="ARBA" id="ARBA00022490"/>
    </source>
</evidence>
<protein>
    <submittedName>
        <fullName evidence="10">ZDazl</fullName>
    </submittedName>
</protein>
<keyword evidence="6" id="KW-0539">Nucleus</keyword>
<comment type="caution">
    <text evidence="10">The sequence shown here is derived from an EMBL/GenBank/DDBJ whole genome shotgun (WGS) entry which is preliminary data.</text>
</comment>
<dbReference type="CDD" id="cd00590">
    <property type="entry name" value="RRM_SF"/>
    <property type="match status" value="2"/>
</dbReference>
<gene>
    <name evidence="10" type="ORF">A3Q56_04224</name>
</gene>
<dbReference type="InterPro" id="IPR000504">
    <property type="entry name" value="RRM_dom"/>
</dbReference>
<dbReference type="Pfam" id="PF00076">
    <property type="entry name" value="RRM_1"/>
    <property type="match status" value="4"/>
</dbReference>
<accession>A0A177B354</accession>
<dbReference type="Gene3D" id="3.30.70.330">
    <property type="match status" value="4"/>
</dbReference>
<keyword evidence="11" id="KW-1185">Reference proteome</keyword>
<sequence>MSNKSTLLKKKPCSPDNSILYVGNLTLDVTGMDLEQLFNTYGELSSVRLVVHPECDTPNVNHAYLNFVEATCAMEAMKNLNNCFFKGQYLRIMFNFRNPFRRKNSQNNIYIRKLDKSIDQKTLFQKFSDFGPIMSCKIPCDENGISLGYAYVHFNKKKDAKKAILALNKTALTKDGMSMEVMEFIPRYTRNQIFQIRNLFVKNFPTDWDQEDLSKEFSSFGEIKSCIILNNTNCNIYDSKKYGFVCYKESNHAQIALNALHNKNIESSDKKIYKLYVSIALNKKDRANQLADEKENKKLNLNIKNNDKNLYIKYLDDKVDDAQLKSLFSKYGSITSVKVMRHENGISKGFGFVCFSEKSEASAALTSMKGVKVFSKPLYIALSQNKNERKAAQNEINKSRQFPNSNNYYIPEQYLVPANPNEVPKDYVTNMMYAQMQYHNAFLSQSNIPGIINSHQNSNTMYQIRTYFEKKGAFMFNMYINASKAKRNGIVGEFICEFLKTFYYFKDTTRIARLSQSIIKESSHSENKNFFILTNGSLVSKIGSHINIVM</sequence>
<feature type="domain" description="RRM" evidence="9">
    <location>
        <begin position="197"/>
        <end position="282"/>
    </location>
</feature>
<comment type="subcellular location">
    <subcellularLocation>
        <location evidence="2">Cytoplasm</location>
    </subcellularLocation>
    <subcellularLocation>
        <location evidence="1">Nucleus</location>
    </subcellularLocation>
</comment>
<keyword evidence="3" id="KW-0963">Cytoplasm</keyword>
<dbReference type="FunFam" id="3.30.70.330:FF:000651">
    <property type="entry name" value="Poly(A) binding protein cytoplasmic 1 like"/>
    <property type="match status" value="1"/>
</dbReference>
<evidence type="ECO:0000256" key="4">
    <source>
        <dbReference type="ARBA" id="ARBA00022737"/>
    </source>
</evidence>
<dbReference type="GO" id="GO:0003723">
    <property type="term" value="F:RNA binding"/>
    <property type="evidence" value="ECO:0007669"/>
    <property type="project" value="UniProtKB-UniRule"/>
</dbReference>
<name>A0A177B354_9BILA</name>
<evidence type="ECO:0000259" key="9">
    <source>
        <dbReference type="PROSITE" id="PS50102"/>
    </source>
</evidence>
<evidence type="ECO:0000313" key="10">
    <source>
        <dbReference type="EMBL" id="OAF68031.1"/>
    </source>
</evidence>
<dbReference type="PROSITE" id="PS50102">
    <property type="entry name" value="RRM"/>
    <property type="match status" value="4"/>
</dbReference>
<dbReference type="OrthoDB" id="19742at2759"/>
<evidence type="ECO:0000256" key="2">
    <source>
        <dbReference type="ARBA" id="ARBA00004496"/>
    </source>
</evidence>
<proteinExistence type="predicted"/>
<dbReference type="AlphaFoldDB" id="A0A177B354"/>
<evidence type="ECO:0000313" key="11">
    <source>
        <dbReference type="Proteomes" id="UP000078046"/>
    </source>
</evidence>
<reference evidence="10 11" key="1">
    <citation type="submission" date="2016-04" db="EMBL/GenBank/DDBJ databases">
        <title>The genome of Intoshia linei affirms orthonectids as highly simplified spiralians.</title>
        <authorList>
            <person name="Mikhailov K.V."/>
            <person name="Slusarev G.S."/>
            <person name="Nikitin M.A."/>
            <person name="Logacheva M.D."/>
            <person name="Penin A."/>
            <person name="Aleoshin V."/>
            <person name="Panchin Y.V."/>
        </authorList>
    </citation>
    <scope>NUCLEOTIDE SEQUENCE [LARGE SCALE GENOMIC DNA]</scope>
    <source>
        <strain evidence="10">Intl2013</strain>
        <tissue evidence="10">Whole animal</tissue>
    </source>
</reference>
<dbReference type="InterPro" id="IPR035979">
    <property type="entry name" value="RBD_domain_sf"/>
</dbReference>
<dbReference type="EMBL" id="LWCA01000527">
    <property type="protein sequence ID" value="OAF68031.1"/>
    <property type="molecule type" value="Genomic_DNA"/>
</dbReference>
<dbReference type="PANTHER" id="PTHR24012">
    <property type="entry name" value="RNA BINDING PROTEIN"/>
    <property type="match status" value="1"/>
</dbReference>
<keyword evidence="8" id="KW-0175">Coiled coil</keyword>
<feature type="domain" description="RRM" evidence="9">
    <location>
        <begin position="18"/>
        <end position="97"/>
    </location>
</feature>
<keyword evidence="4" id="KW-0677">Repeat</keyword>
<feature type="domain" description="RRM" evidence="9">
    <location>
        <begin position="107"/>
        <end position="181"/>
    </location>
</feature>
<evidence type="ECO:0000256" key="5">
    <source>
        <dbReference type="ARBA" id="ARBA00022884"/>
    </source>
</evidence>
<dbReference type="InterPro" id="IPR012677">
    <property type="entry name" value="Nucleotide-bd_a/b_plait_sf"/>
</dbReference>
<evidence type="ECO:0000256" key="6">
    <source>
        <dbReference type="ARBA" id="ARBA00023242"/>
    </source>
</evidence>
<dbReference type="SMART" id="SM00360">
    <property type="entry name" value="RRM"/>
    <property type="match status" value="4"/>
</dbReference>
<dbReference type="SUPFAM" id="SSF54928">
    <property type="entry name" value="RNA-binding domain, RBD"/>
    <property type="match status" value="3"/>
</dbReference>
<evidence type="ECO:0000256" key="8">
    <source>
        <dbReference type="SAM" id="Coils"/>
    </source>
</evidence>
<dbReference type="Proteomes" id="UP000078046">
    <property type="component" value="Unassembled WGS sequence"/>
</dbReference>
<organism evidence="10 11">
    <name type="scientific">Intoshia linei</name>
    <dbReference type="NCBI Taxonomy" id="1819745"/>
    <lineage>
        <taxon>Eukaryota</taxon>
        <taxon>Metazoa</taxon>
        <taxon>Spiralia</taxon>
        <taxon>Lophotrochozoa</taxon>
        <taxon>Mesozoa</taxon>
        <taxon>Orthonectida</taxon>
        <taxon>Rhopaluridae</taxon>
        <taxon>Intoshia</taxon>
    </lineage>
</organism>
<feature type="domain" description="RRM" evidence="9">
    <location>
        <begin position="308"/>
        <end position="385"/>
    </location>
</feature>
<dbReference type="GO" id="GO:0005634">
    <property type="term" value="C:nucleus"/>
    <property type="evidence" value="ECO:0007669"/>
    <property type="project" value="UniProtKB-SubCell"/>
</dbReference>
<keyword evidence="5 7" id="KW-0694">RNA-binding</keyword>
<feature type="coiled-coil region" evidence="8">
    <location>
        <begin position="277"/>
        <end position="307"/>
    </location>
</feature>
<evidence type="ECO:0000256" key="1">
    <source>
        <dbReference type="ARBA" id="ARBA00004123"/>
    </source>
</evidence>